<gene>
    <name evidence="1" type="ORF">ERS007741_03642</name>
</gene>
<dbReference type="EMBL" id="CHKL01000583">
    <property type="protein sequence ID" value="COX02167.1"/>
    <property type="molecule type" value="Genomic_DNA"/>
</dbReference>
<name>A0A655JJJ7_MYCTX</name>
<dbReference type="AlphaFoldDB" id="A0A655JJJ7"/>
<dbReference type="Proteomes" id="UP000048600">
    <property type="component" value="Unassembled WGS sequence"/>
</dbReference>
<organism evidence="1 2">
    <name type="scientific">Mycobacterium tuberculosis</name>
    <dbReference type="NCBI Taxonomy" id="1773"/>
    <lineage>
        <taxon>Bacteria</taxon>
        <taxon>Bacillati</taxon>
        <taxon>Actinomycetota</taxon>
        <taxon>Actinomycetes</taxon>
        <taxon>Mycobacteriales</taxon>
        <taxon>Mycobacteriaceae</taxon>
        <taxon>Mycobacterium</taxon>
        <taxon>Mycobacterium tuberculosis complex</taxon>
    </lineage>
</organism>
<accession>A0A655JJJ7</accession>
<reference evidence="1 2" key="1">
    <citation type="submission" date="2015-03" db="EMBL/GenBank/DDBJ databases">
        <authorList>
            <consortium name="Pathogen Informatics"/>
        </authorList>
    </citation>
    <scope>NUCLEOTIDE SEQUENCE [LARGE SCALE GENOMIC DNA]</scope>
    <source>
        <strain evidence="1 2">P00601463</strain>
    </source>
</reference>
<evidence type="ECO:0000313" key="1">
    <source>
        <dbReference type="EMBL" id="COX02167.1"/>
    </source>
</evidence>
<sequence length="194" mass="20380">MHGVQPQAVGVEVAHPSQRAVDDIVANLVGVGAGDIDAVPPRVAGRRQVRAESRQVVARWAEMVEHRVDQHAQTTGMACVDEPDQTVGAAVGFVHAVPQHTVISPTAGSGKGIDRHQLDEVDSEIDQVIQLFDGGVERASRGERADVQLVDHRALDRPPRPASVGPGSTKLAGRLPPLGACVHPVGLAGRSRVG</sequence>
<protein>
    <submittedName>
        <fullName evidence="1">Uncharacterized protein</fullName>
    </submittedName>
</protein>
<proteinExistence type="predicted"/>
<evidence type="ECO:0000313" key="2">
    <source>
        <dbReference type="Proteomes" id="UP000048600"/>
    </source>
</evidence>